<dbReference type="EMBL" id="CAJEWN010000169">
    <property type="protein sequence ID" value="CAD2170506.1"/>
    <property type="molecule type" value="Genomic_DNA"/>
</dbReference>
<dbReference type="AlphaFoldDB" id="A0A6V7V6B6"/>
<dbReference type="Proteomes" id="UP000580250">
    <property type="component" value="Unassembled WGS sequence"/>
</dbReference>
<name>A0A6V7V6B6_MELEN</name>
<feature type="compositionally biased region" description="Low complexity" evidence="1">
    <location>
        <begin position="175"/>
        <end position="190"/>
    </location>
</feature>
<evidence type="ECO:0000313" key="2">
    <source>
        <dbReference type="EMBL" id="CAD2170506.1"/>
    </source>
</evidence>
<protein>
    <submittedName>
        <fullName evidence="2">Uncharacterized protein</fullName>
    </submittedName>
</protein>
<accession>A0A6V7V6B6</accession>
<evidence type="ECO:0000313" key="3">
    <source>
        <dbReference type="Proteomes" id="UP000580250"/>
    </source>
</evidence>
<organism evidence="2 3">
    <name type="scientific">Meloidogyne enterolobii</name>
    <name type="common">Root-knot nematode worm</name>
    <name type="synonym">Meloidogyne mayaguensis</name>
    <dbReference type="NCBI Taxonomy" id="390850"/>
    <lineage>
        <taxon>Eukaryota</taxon>
        <taxon>Metazoa</taxon>
        <taxon>Ecdysozoa</taxon>
        <taxon>Nematoda</taxon>
        <taxon>Chromadorea</taxon>
        <taxon>Rhabditida</taxon>
        <taxon>Tylenchina</taxon>
        <taxon>Tylenchomorpha</taxon>
        <taxon>Tylenchoidea</taxon>
        <taxon>Meloidogynidae</taxon>
        <taxon>Meloidogyninae</taxon>
        <taxon>Meloidogyne</taxon>
    </lineage>
</organism>
<gene>
    <name evidence="2" type="ORF">MENT_LOCUS21919</name>
</gene>
<proteinExistence type="predicted"/>
<feature type="region of interest" description="Disordered" evidence="1">
    <location>
        <begin position="175"/>
        <end position="200"/>
    </location>
</feature>
<sequence>MSNVQCAQCNNKPACNADTFFESHLFCWEKEFNKWTATKGKRVCKKGFCFVGINKKEKGIEQGCGKCSGQRNLDKCFNCSTPLCNDETKLPQIKCYQLTYNQLPYEKKAKTCHQSVDSCYIARDVFWRAEQNCGECPSKLKKCVTCNHTDLCNEDSLLPLSTTTTETITNNWVSSTTTTSTKKDPTTPIKGTTHSFPQKSSAQINKNENNLMALTLLTLIIYYILC</sequence>
<comment type="caution">
    <text evidence="2">The sequence shown here is derived from an EMBL/GenBank/DDBJ whole genome shotgun (WGS) entry which is preliminary data.</text>
</comment>
<evidence type="ECO:0000256" key="1">
    <source>
        <dbReference type="SAM" id="MobiDB-lite"/>
    </source>
</evidence>
<reference evidence="2 3" key="1">
    <citation type="submission" date="2020-08" db="EMBL/GenBank/DDBJ databases">
        <authorList>
            <person name="Koutsovoulos G."/>
            <person name="Danchin GJ E."/>
        </authorList>
    </citation>
    <scope>NUCLEOTIDE SEQUENCE [LARGE SCALE GENOMIC DNA]</scope>
</reference>